<dbReference type="PANTHER" id="PTHR22726">
    <property type="entry name" value="METALLOENDOPEPTIDASE OMA1"/>
    <property type="match status" value="1"/>
</dbReference>
<dbReference type="CDD" id="cd07333">
    <property type="entry name" value="M48C_bepA_like"/>
    <property type="match status" value="1"/>
</dbReference>
<dbReference type="AlphaFoldDB" id="A0A1L9QVD1"/>
<evidence type="ECO:0000256" key="3">
    <source>
        <dbReference type="ARBA" id="ARBA00022801"/>
    </source>
</evidence>
<keyword evidence="2" id="KW-0479">Metal-binding</keyword>
<reference evidence="9" key="1">
    <citation type="submission" date="2016-10" db="EMBL/GenBank/DDBJ databases">
        <title>CRISPR-Cas defence system in Roseofilum reptotaenium: evidence of a bacteriophage-cyanobacterium arms race in the coral black band disease.</title>
        <authorList>
            <person name="Buerger P."/>
            <person name="Wood-Charlson E.M."/>
            <person name="Weynberg K.D."/>
            <person name="Willis B."/>
            <person name="Van Oppen M.J."/>
        </authorList>
    </citation>
    <scope>NUCLEOTIDE SEQUENCE [LARGE SCALE GENOMIC DNA]</scope>
    <source>
        <strain evidence="9">AO1-A</strain>
    </source>
</reference>
<keyword evidence="5 6" id="KW-0482">Metalloprotease</keyword>
<protein>
    <submittedName>
        <fullName evidence="9">Peptidase</fullName>
    </submittedName>
</protein>
<dbReference type="GO" id="GO:0051603">
    <property type="term" value="P:proteolysis involved in protein catabolic process"/>
    <property type="evidence" value="ECO:0007669"/>
    <property type="project" value="TreeGrafter"/>
</dbReference>
<keyword evidence="4 6" id="KW-0862">Zinc</keyword>
<dbReference type="EMBL" id="MLAW01000005">
    <property type="protein sequence ID" value="OJJ26655.1"/>
    <property type="molecule type" value="Genomic_DNA"/>
</dbReference>
<sequence>MMAMLSLIKKLKLRRWIYPVISLWVALGLWVGSPQVSQGFSIWDILPDVIQYVQLASLGDRQEIALGKQINQQLISQEVRIYDDPELTDYIDRIGQRLAKESYRPPTSNYQYTFQIVDDDSVNAFATLGGFVYIHTGLMKEAENEAELASVIGHEIAHITERHAINQMRRVALTNGLATAAGVDQSQIVGLGVEIALRLPHSREAEYEADQLGLNMITAAGYAQIGMVDFMKKLARSPSRPTFLSTHPHGRDRVKALEQAIDPEFATMGNGLDPNDYQRQIAALNGGSGDRNSSDQSDDGFWPL</sequence>
<dbReference type="Proteomes" id="UP000183940">
    <property type="component" value="Unassembled WGS sequence"/>
</dbReference>
<dbReference type="GO" id="GO:0004222">
    <property type="term" value="F:metalloendopeptidase activity"/>
    <property type="evidence" value="ECO:0007669"/>
    <property type="project" value="InterPro"/>
</dbReference>
<organism evidence="9 10">
    <name type="scientific">Roseofilum reptotaenium AO1-A</name>
    <dbReference type="NCBI Taxonomy" id="1925591"/>
    <lineage>
        <taxon>Bacteria</taxon>
        <taxon>Bacillati</taxon>
        <taxon>Cyanobacteriota</taxon>
        <taxon>Cyanophyceae</taxon>
        <taxon>Desertifilales</taxon>
        <taxon>Desertifilaceae</taxon>
        <taxon>Roseofilum</taxon>
    </lineage>
</organism>
<dbReference type="PANTHER" id="PTHR22726:SF1">
    <property type="entry name" value="METALLOENDOPEPTIDASE OMA1, MITOCHONDRIAL"/>
    <property type="match status" value="1"/>
</dbReference>
<dbReference type="Gene3D" id="3.30.2010.10">
    <property type="entry name" value="Metalloproteases ('zincins'), catalytic domain"/>
    <property type="match status" value="1"/>
</dbReference>
<comment type="caution">
    <text evidence="9">The sequence shown here is derived from an EMBL/GenBank/DDBJ whole genome shotgun (WGS) entry which is preliminary data.</text>
</comment>
<evidence type="ECO:0000256" key="7">
    <source>
        <dbReference type="SAM" id="MobiDB-lite"/>
    </source>
</evidence>
<evidence type="ECO:0000256" key="5">
    <source>
        <dbReference type="ARBA" id="ARBA00023049"/>
    </source>
</evidence>
<evidence type="ECO:0000256" key="6">
    <source>
        <dbReference type="RuleBase" id="RU003983"/>
    </source>
</evidence>
<comment type="cofactor">
    <cofactor evidence="6">
        <name>Zn(2+)</name>
        <dbReference type="ChEBI" id="CHEBI:29105"/>
    </cofactor>
    <text evidence="6">Binds 1 zinc ion per subunit.</text>
</comment>
<evidence type="ECO:0000313" key="10">
    <source>
        <dbReference type="Proteomes" id="UP000183940"/>
    </source>
</evidence>
<accession>A0A1L9QVD1</accession>
<dbReference type="Pfam" id="PF01435">
    <property type="entry name" value="Peptidase_M48"/>
    <property type="match status" value="1"/>
</dbReference>
<keyword evidence="3 6" id="KW-0378">Hydrolase</keyword>
<evidence type="ECO:0000256" key="4">
    <source>
        <dbReference type="ARBA" id="ARBA00022833"/>
    </source>
</evidence>
<evidence type="ECO:0000256" key="1">
    <source>
        <dbReference type="ARBA" id="ARBA00022670"/>
    </source>
</evidence>
<name>A0A1L9QVD1_9CYAN</name>
<evidence type="ECO:0000259" key="8">
    <source>
        <dbReference type="Pfam" id="PF01435"/>
    </source>
</evidence>
<feature type="region of interest" description="Disordered" evidence="7">
    <location>
        <begin position="283"/>
        <end position="304"/>
    </location>
</feature>
<dbReference type="STRING" id="1925591.BI308_04570"/>
<gene>
    <name evidence="9" type="ORF">BI308_04570</name>
</gene>
<dbReference type="InterPro" id="IPR051156">
    <property type="entry name" value="Mito/Outer_Membr_Metalloprot"/>
</dbReference>
<dbReference type="InterPro" id="IPR001915">
    <property type="entry name" value="Peptidase_M48"/>
</dbReference>
<keyword evidence="1 6" id="KW-0645">Protease</keyword>
<comment type="similarity">
    <text evidence="6">Belongs to the peptidase M48 family.</text>
</comment>
<proteinExistence type="inferred from homology"/>
<evidence type="ECO:0000256" key="2">
    <source>
        <dbReference type="ARBA" id="ARBA00022723"/>
    </source>
</evidence>
<dbReference type="GO" id="GO:0016020">
    <property type="term" value="C:membrane"/>
    <property type="evidence" value="ECO:0007669"/>
    <property type="project" value="TreeGrafter"/>
</dbReference>
<feature type="domain" description="Peptidase M48" evidence="8">
    <location>
        <begin position="88"/>
        <end position="259"/>
    </location>
</feature>
<keyword evidence="10" id="KW-1185">Reference proteome</keyword>
<dbReference type="GO" id="GO:0046872">
    <property type="term" value="F:metal ion binding"/>
    <property type="evidence" value="ECO:0007669"/>
    <property type="project" value="UniProtKB-KW"/>
</dbReference>
<evidence type="ECO:0000313" key="9">
    <source>
        <dbReference type="EMBL" id="OJJ26655.1"/>
    </source>
</evidence>